<dbReference type="PANTHER" id="PTHR48475">
    <property type="entry name" value="RIBONUCLEASE H"/>
    <property type="match status" value="1"/>
</dbReference>
<keyword evidence="2" id="KW-1185">Reference proteome</keyword>
<evidence type="ECO:0000313" key="1">
    <source>
        <dbReference type="EMBL" id="RDY00087.1"/>
    </source>
</evidence>
<name>A0A371HBG7_MUCPR</name>
<dbReference type="PANTHER" id="PTHR48475:SF1">
    <property type="entry name" value="RNASE H TYPE-1 DOMAIN-CONTAINING PROTEIN"/>
    <property type="match status" value="1"/>
</dbReference>
<gene>
    <name evidence="1" type="ORF">CR513_16775</name>
</gene>
<dbReference type="Proteomes" id="UP000257109">
    <property type="component" value="Unassembled WGS sequence"/>
</dbReference>
<evidence type="ECO:0000313" key="2">
    <source>
        <dbReference type="Proteomes" id="UP000257109"/>
    </source>
</evidence>
<feature type="non-terminal residue" evidence="1">
    <location>
        <position position="1"/>
    </location>
</feature>
<sequence>MQHEFLNKDIMTLLKEEYEDNNEWTMLFNGASNTSGHRMRLWISKALEYQAKALKVYGDFMLVIHQFRGEWETRDVNLIPYHSYIKELVERFKKITF</sequence>
<reference evidence="1" key="1">
    <citation type="submission" date="2018-05" db="EMBL/GenBank/DDBJ databases">
        <title>Draft genome of Mucuna pruriens seed.</title>
        <authorList>
            <person name="Nnadi N.E."/>
            <person name="Vos R."/>
            <person name="Hasami M.H."/>
            <person name="Devisetty U.K."/>
            <person name="Aguiy J.C."/>
        </authorList>
    </citation>
    <scope>NUCLEOTIDE SEQUENCE [LARGE SCALE GENOMIC DNA]</scope>
    <source>
        <strain evidence="1">JCA_2017</strain>
    </source>
</reference>
<dbReference type="Gene3D" id="3.30.420.10">
    <property type="entry name" value="Ribonuclease H-like superfamily/Ribonuclease H"/>
    <property type="match status" value="1"/>
</dbReference>
<dbReference type="InterPro" id="IPR036397">
    <property type="entry name" value="RNaseH_sf"/>
</dbReference>
<dbReference type="GO" id="GO:0003676">
    <property type="term" value="F:nucleic acid binding"/>
    <property type="evidence" value="ECO:0007669"/>
    <property type="project" value="InterPro"/>
</dbReference>
<dbReference type="AlphaFoldDB" id="A0A371HBG7"/>
<proteinExistence type="predicted"/>
<dbReference type="OrthoDB" id="2016287at2759"/>
<accession>A0A371HBG7</accession>
<dbReference type="EMBL" id="QJKJ01003075">
    <property type="protein sequence ID" value="RDY00087.1"/>
    <property type="molecule type" value="Genomic_DNA"/>
</dbReference>
<protein>
    <submittedName>
        <fullName evidence="1">Uncharacterized protein</fullName>
    </submittedName>
</protein>
<comment type="caution">
    <text evidence="1">The sequence shown here is derived from an EMBL/GenBank/DDBJ whole genome shotgun (WGS) entry which is preliminary data.</text>
</comment>
<organism evidence="1 2">
    <name type="scientific">Mucuna pruriens</name>
    <name type="common">Velvet bean</name>
    <name type="synonym">Dolichos pruriens</name>
    <dbReference type="NCBI Taxonomy" id="157652"/>
    <lineage>
        <taxon>Eukaryota</taxon>
        <taxon>Viridiplantae</taxon>
        <taxon>Streptophyta</taxon>
        <taxon>Embryophyta</taxon>
        <taxon>Tracheophyta</taxon>
        <taxon>Spermatophyta</taxon>
        <taxon>Magnoliopsida</taxon>
        <taxon>eudicotyledons</taxon>
        <taxon>Gunneridae</taxon>
        <taxon>Pentapetalae</taxon>
        <taxon>rosids</taxon>
        <taxon>fabids</taxon>
        <taxon>Fabales</taxon>
        <taxon>Fabaceae</taxon>
        <taxon>Papilionoideae</taxon>
        <taxon>50 kb inversion clade</taxon>
        <taxon>NPAAA clade</taxon>
        <taxon>indigoferoid/millettioid clade</taxon>
        <taxon>Phaseoleae</taxon>
        <taxon>Mucuna</taxon>
    </lineage>
</organism>